<feature type="transmembrane region" description="Helical" evidence="1">
    <location>
        <begin position="205"/>
        <end position="222"/>
    </location>
</feature>
<accession>A0A2X0ID18</accession>
<protein>
    <recommendedName>
        <fullName evidence="4">Glycosyltransferase RgtA/B/C/D-like domain-containing protein</fullName>
    </recommendedName>
</protein>
<proteinExistence type="predicted"/>
<comment type="caution">
    <text evidence="2">The sequence shown here is derived from an EMBL/GenBank/DDBJ whole genome shotgun (WGS) entry which is preliminary data.</text>
</comment>
<feature type="transmembrane region" description="Helical" evidence="1">
    <location>
        <begin position="252"/>
        <end position="273"/>
    </location>
</feature>
<organism evidence="2 3">
    <name type="scientific">Streptacidiphilus pinicola</name>
    <dbReference type="NCBI Taxonomy" id="2219663"/>
    <lineage>
        <taxon>Bacteria</taxon>
        <taxon>Bacillati</taxon>
        <taxon>Actinomycetota</taxon>
        <taxon>Actinomycetes</taxon>
        <taxon>Kitasatosporales</taxon>
        <taxon>Streptomycetaceae</taxon>
        <taxon>Streptacidiphilus</taxon>
    </lineage>
</organism>
<sequence>MPALLFLLFVLVQLLALPASSFSNDSYRYDLLARQFSGESAVSARLAANADYCAEMARQDYRGQLLLPAAGSFPAPVKSDGAICRARLGATVLPPNDPRYTRIFSTRPGYPLLAAPFVALLGGPTGLRVVSVLLTGLAGTLVFATLRVVLPSARRLVAGTGQVLCCLTPLGTYGVRPLSEGAALFCLTAGLLGVALCGDGRRPRLWAGGALLAAAYLALGFVRYAEALPLALVTVLGAAVCLALPRRRSAGAVVVGAVSLAAFVGLAVAGGMLRLPSLTLSLDDLFSAHFTQPLAPDPRARLAVLNLRMWWQWAQSTALVPALPVALVLGVLGLRRAPGPVAAYTASCAVTGIAAVVAHPLAYEAERLMLPIWLPIVVGLPLWLASVNFARRVDEHPSSRGLASTRL</sequence>
<dbReference type="RefSeq" id="WP_111504595.1">
    <property type="nucleotide sequence ID" value="NZ_QKYN01000100.1"/>
</dbReference>
<feature type="transmembrane region" description="Helical" evidence="1">
    <location>
        <begin position="181"/>
        <end position="198"/>
    </location>
</feature>
<evidence type="ECO:0000313" key="2">
    <source>
        <dbReference type="EMBL" id="RAG82884.1"/>
    </source>
</evidence>
<dbReference type="Proteomes" id="UP000248889">
    <property type="component" value="Unassembled WGS sequence"/>
</dbReference>
<keyword evidence="1" id="KW-0812">Transmembrane</keyword>
<feature type="transmembrane region" description="Helical" evidence="1">
    <location>
        <begin position="341"/>
        <end position="362"/>
    </location>
</feature>
<evidence type="ECO:0000256" key="1">
    <source>
        <dbReference type="SAM" id="Phobius"/>
    </source>
</evidence>
<keyword evidence="1" id="KW-1133">Transmembrane helix</keyword>
<evidence type="ECO:0000313" key="3">
    <source>
        <dbReference type="Proteomes" id="UP000248889"/>
    </source>
</evidence>
<name>A0A2X0ID18_9ACTN</name>
<feature type="transmembrane region" description="Helical" evidence="1">
    <location>
        <begin position="313"/>
        <end position="334"/>
    </location>
</feature>
<dbReference type="OrthoDB" id="4922020at2"/>
<reference evidence="2 3" key="1">
    <citation type="submission" date="2018-06" db="EMBL/GenBank/DDBJ databases">
        <title>Streptacidiphilus pinicola sp. nov., isolated from pine grove soil.</title>
        <authorList>
            <person name="Roh S.G."/>
            <person name="Park S."/>
            <person name="Kim M.-K."/>
            <person name="Yun B.-R."/>
            <person name="Park J."/>
            <person name="Kim M.J."/>
            <person name="Kim Y.S."/>
            <person name="Kim S.B."/>
        </authorList>
    </citation>
    <scope>NUCLEOTIDE SEQUENCE [LARGE SCALE GENOMIC DNA]</scope>
    <source>
        <strain evidence="2 3">MMS16-CNU450</strain>
    </source>
</reference>
<feature type="transmembrane region" description="Helical" evidence="1">
    <location>
        <begin position="368"/>
        <end position="390"/>
    </location>
</feature>
<keyword evidence="3" id="KW-1185">Reference proteome</keyword>
<dbReference type="EMBL" id="QKYN01000100">
    <property type="protein sequence ID" value="RAG82884.1"/>
    <property type="molecule type" value="Genomic_DNA"/>
</dbReference>
<dbReference type="AlphaFoldDB" id="A0A2X0ID18"/>
<feature type="transmembrane region" description="Helical" evidence="1">
    <location>
        <begin position="228"/>
        <end position="245"/>
    </location>
</feature>
<feature type="transmembrane region" description="Helical" evidence="1">
    <location>
        <begin position="129"/>
        <end position="149"/>
    </location>
</feature>
<gene>
    <name evidence="2" type="ORF">DN069_25335</name>
</gene>
<keyword evidence="1" id="KW-0472">Membrane</keyword>
<evidence type="ECO:0008006" key="4">
    <source>
        <dbReference type="Google" id="ProtNLM"/>
    </source>
</evidence>